<sequence length="97" mass="11105">MKRTMKFSHSIAAALIAGGALLAAGSASAQMTYGVAPQPMYDAPHAVPVDEHISNGWHGDRYWDGHRYWAHDEWMHRHPHDHDPYRDRGHHGEDHRY</sequence>
<accession>A0A4U1HFV2</accession>
<organism evidence="2 3">
    <name type="scientific">Trinickia terrae</name>
    <dbReference type="NCBI Taxonomy" id="2571161"/>
    <lineage>
        <taxon>Bacteria</taxon>
        <taxon>Pseudomonadati</taxon>
        <taxon>Pseudomonadota</taxon>
        <taxon>Betaproteobacteria</taxon>
        <taxon>Burkholderiales</taxon>
        <taxon>Burkholderiaceae</taxon>
        <taxon>Trinickia</taxon>
    </lineage>
</organism>
<dbReference type="OrthoDB" id="9035771at2"/>
<evidence type="ECO:0000256" key="1">
    <source>
        <dbReference type="SAM" id="SignalP"/>
    </source>
</evidence>
<proteinExistence type="predicted"/>
<keyword evidence="3" id="KW-1185">Reference proteome</keyword>
<evidence type="ECO:0008006" key="4">
    <source>
        <dbReference type="Google" id="ProtNLM"/>
    </source>
</evidence>
<protein>
    <recommendedName>
        <fullName evidence="4">DUF2502 domain-containing protein</fullName>
    </recommendedName>
</protein>
<feature type="chain" id="PRO_5020453999" description="DUF2502 domain-containing protein" evidence="1">
    <location>
        <begin position="30"/>
        <end position="97"/>
    </location>
</feature>
<reference evidence="2 3" key="1">
    <citation type="submission" date="2019-04" db="EMBL/GenBank/DDBJ databases">
        <title>Trinickia sp. 7GSK02, isolated from subtropical forest soil.</title>
        <authorList>
            <person name="Gao Z.-H."/>
            <person name="Qiu L.-H."/>
        </authorList>
    </citation>
    <scope>NUCLEOTIDE SEQUENCE [LARGE SCALE GENOMIC DNA]</scope>
    <source>
        <strain evidence="2 3">7GSK02</strain>
    </source>
</reference>
<dbReference type="RefSeq" id="WP_136898798.1">
    <property type="nucleotide sequence ID" value="NZ_SWJE01000023.1"/>
</dbReference>
<evidence type="ECO:0000313" key="3">
    <source>
        <dbReference type="Proteomes" id="UP000305539"/>
    </source>
</evidence>
<evidence type="ECO:0000313" key="2">
    <source>
        <dbReference type="EMBL" id="TKC79915.1"/>
    </source>
</evidence>
<feature type="signal peptide" evidence="1">
    <location>
        <begin position="1"/>
        <end position="29"/>
    </location>
</feature>
<dbReference type="Proteomes" id="UP000305539">
    <property type="component" value="Unassembled WGS sequence"/>
</dbReference>
<dbReference type="EMBL" id="SWJE01000023">
    <property type="protein sequence ID" value="TKC79915.1"/>
    <property type="molecule type" value="Genomic_DNA"/>
</dbReference>
<gene>
    <name evidence="2" type="ORF">FAZ69_30375</name>
</gene>
<name>A0A4U1HFV2_9BURK</name>
<comment type="caution">
    <text evidence="2">The sequence shown here is derived from an EMBL/GenBank/DDBJ whole genome shotgun (WGS) entry which is preliminary data.</text>
</comment>
<keyword evidence="1" id="KW-0732">Signal</keyword>
<dbReference type="AlphaFoldDB" id="A0A4U1HFV2"/>